<evidence type="ECO:0000313" key="3">
    <source>
        <dbReference type="Proteomes" id="UP000887116"/>
    </source>
</evidence>
<evidence type="ECO:0000256" key="1">
    <source>
        <dbReference type="SAM" id="MobiDB-lite"/>
    </source>
</evidence>
<keyword evidence="3" id="KW-1185">Reference proteome</keyword>
<comment type="caution">
    <text evidence="2">The sequence shown here is derived from an EMBL/GenBank/DDBJ whole genome shotgun (WGS) entry which is preliminary data.</text>
</comment>
<dbReference type="AlphaFoldDB" id="A0A8X6FN95"/>
<sequence length="173" mass="19680">MDILPNKLKRKLKTPRTPRKTAKFDRLVTNLENEVNLPKDPVDLPMREDHELPMVDNNNEDNFIPILVHDEMDNKPTAVDPPLENKPTAVDPPLENKPTAVDPPLENKPTAVDPPLENKPTAVDPPLENKPYADDAYAVWDDPMDIDEDKKPEDKIHAVIVDNYEEPSNDEKE</sequence>
<feature type="region of interest" description="Disordered" evidence="1">
    <location>
        <begin position="68"/>
        <end position="154"/>
    </location>
</feature>
<reference evidence="2" key="1">
    <citation type="submission" date="2020-07" db="EMBL/GenBank/DDBJ databases">
        <title>Multicomponent nature underlies the extraordinary mechanical properties of spider dragline silk.</title>
        <authorList>
            <person name="Kono N."/>
            <person name="Nakamura H."/>
            <person name="Mori M."/>
            <person name="Yoshida Y."/>
            <person name="Ohtoshi R."/>
            <person name="Malay A.D."/>
            <person name="Moran D.A.P."/>
            <person name="Tomita M."/>
            <person name="Numata K."/>
            <person name="Arakawa K."/>
        </authorList>
    </citation>
    <scope>NUCLEOTIDE SEQUENCE</scope>
</reference>
<name>A0A8X6FN95_TRICU</name>
<feature type="non-terminal residue" evidence="2">
    <location>
        <position position="1"/>
    </location>
</feature>
<protein>
    <submittedName>
        <fullName evidence="2">Uncharacterized protein</fullName>
    </submittedName>
</protein>
<accession>A0A8X6FN95</accession>
<feature type="region of interest" description="Disordered" evidence="1">
    <location>
        <begin position="1"/>
        <end position="23"/>
    </location>
</feature>
<gene>
    <name evidence="2" type="ORF">TNCT_367841</name>
</gene>
<proteinExistence type="predicted"/>
<dbReference type="EMBL" id="BMAO01022654">
    <property type="protein sequence ID" value="GFQ83429.1"/>
    <property type="molecule type" value="Genomic_DNA"/>
</dbReference>
<evidence type="ECO:0000313" key="2">
    <source>
        <dbReference type="EMBL" id="GFQ83429.1"/>
    </source>
</evidence>
<dbReference type="Proteomes" id="UP000887116">
    <property type="component" value="Unassembled WGS sequence"/>
</dbReference>
<organism evidence="2 3">
    <name type="scientific">Trichonephila clavata</name>
    <name type="common">Joro spider</name>
    <name type="synonym">Nephila clavata</name>
    <dbReference type="NCBI Taxonomy" id="2740835"/>
    <lineage>
        <taxon>Eukaryota</taxon>
        <taxon>Metazoa</taxon>
        <taxon>Ecdysozoa</taxon>
        <taxon>Arthropoda</taxon>
        <taxon>Chelicerata</taxon>
        <taxon>Arachnida</taxon>
        <taxon>Araneae</taxon>
        <taxon>Araneomorphae</taxon>
        <taxon>Entelegynae</taxon>
        <taxon>Araneoidea</taxon>
        <taxon>Nephilidae</taxon>
        <taxon>Trichonephila</taxon>
    </lineage>
</organism>
<feature type="compositionally biased region" description="Basic residues" evidence="1">
    <location>
        <begin position="7"/>
        <end position="21"/>
    </location>
</feature>